<dbReference type="InterPro" id="IPR022643">
    <property type="entry name" value="De-COase2_C"/>
</dbReference>
<dbReference type="OrthoDB" id="9804410at2"/>
<dbReference type="FunFam" id="3.20.20.10:FF:000012">
    <property type="entry name" value="Carboxynorspermidine/carboxyspermidine decarboxylase"/>
    <property type="match status" value="1"/>
</dbReference>
<protein>
    <recommendedName>
        <fullName evidence="3">Carboxynorspermidine/carboxyspermidine decarboxylase</fullName>
        <ecNumber evidence="2">4.1.1.96</ecNumber>
    </recommendedName>
</protein>
<dbReference type="EMBL" id="CP003481">
    <property type="protein sequence ID" value="AFI05065.1"/>
    <property type="molecule type" value="Genomic_DNA"/>
</dbReference>
<name>I0EQ46_HELCM</name>
<keyword evidence="14" id="KW-1185">Reference proteome</keyword>
<evidence type="ECO:0000256" key="11">
    <source>
        <dbReference type="PIRSR" id="PIRSR038941-1"/>
    </source>
</evidence>
<dbReference type="GO" id="GO:0008295">
    <property type="term" value="P:spermidine biosynthetic process"/>
    <property type="evidence" value="ECO:0007669"/>
    <property type="project" value="UniProtKB-KW"/>
</dbReference>
<dbReference type="Pfam" id="PF00278">
    <property type="entry name" value="Orn_DAP_Arg_deC"/>
    <property type="match status" value="1"/>
</dbReference>
<dbReference type="Proteomes" id="UP000005013">
    <property type="component" value="Chromosome"/>
</dbReference>
<evidence type="ECO:0000256" key="6">
    <source>
        <dbReference type="ARBA" id="ARBA00023066"/>
    </source>
</evidence>
<evidence type="ECO:0000313" key="13">
    <source>
        <dbReference type="EMBL" id="AFI05065.1"/>
    </source>
</evidence>
<evidence type="ECO:0000256" key="9">
    <source>
        <dbReference type="ARBA" id="ARBA00047351"/>
    </source>
</evidence>
<proteinExistence type="inferred from homology"/>
<dbReference type="Gene3D" id="2.40.37.10">
    <property type="entry name" value="Lyase, Ornithine Decarboxylase, Chain A, domain 1"/>
    <property type="match status" value="1"/>
</dbReference>
<evidence type="ECO:0000256" key="3">
    <source>
        <dbReference type="ARBA" id="ARBA00013633"/>
    </source>
</evidence>
<organism evidence="13 14">
    <name type="scientific">Helicobacter cetorum (strain ATCC BAA-540 / CCUG 52418 / MIT 99-5656)</name>
    <dbReference type="NCBI Taxonomy" id="1163745"/>
    <lineage>
        <taxon>Bacteria</taxon>
        <taxon>Pseudomonadati</taxon>
        <taxon>Campylobacterota</taxon>
        <taxon>Epsilonproteobacteria</taxon>
        <taxon>Campylobacterales</taxon>
        <taxon>Helicobacteraceae</taxon>
        <taxon>Helicobacter</taxon>
    </lineage>
</organism>
<evidence type="ECO:0000256" key="2">
    <source>
        <dbReference type="ARBA" id="ARBA00012259"/>
    </source>
</evidence>
<keyword evidence="5" id="KW-0663">Pyridoxal phosphate</keyword>
<dbReference type="RefSeq" id="WP_014658594.1">
    <property type="nucleotide sequence ID" value="NC_017735.1"/>
</dbReference>
<dbReference type="NCBIfam" id="TIGR01047">
    <property type="entry name" value="nspC"/>
    <property type="match status" value="1"/>
</dbReference>
<dbReference type="EC" id="4.1.1.96" evidence="2"/>
<keyword evidence="4" id="KW-0210">Decarboxylase</keyword>
<reference evidence="13 14" key="1">
    <citation type="journal article" date="2013" name="PLoS ONE">
        <title>Sequence Divergence and Conservation in Genomes ofHelicobacter cetorum Strains from a Dolphin and a Whale.</title>
        <authorList>
            <person name="Kersulyte D."/>
            <person name="Rossi M."/>
            <person name="Berg D.E."/>
        </authorList>
    </citation>
    <scope>NUCLEOTIDE SEQUENCE [LARGE SCALE GENOMIC DNA]</scope>
    <source>
        <strain evidence="13 14">MIT 99-5656</strain>
    </source>
</reference>
<evidence type="ECO:0000256" key="1">
    <source>
        <dbReference type="ARBA" id="ARBA00001933"/>
    </source>
</evidence>
<comment type="similarity">
    <text evidence="8">Belongs to the Orn/Lys/Arg decarboxylase class-II family. NspC subfamily.</text>
</comment>
<comment type="catalytic activity">
    <reaction evidence="10">
        <text>carboxynorspermidine + H(+) = norspermidine + CO2</text>
        <dbReference type="Rhea" id="RHEA:34099"/>
        <dbReference type="ChEBI" id="CHEBI:15378"/>
        <dbReference type="ChEBI" id="CHEBI:16526"/>
        <dbReference type="ChEBI" id="CHEBI:57920"/>
        <dbReference type="ChEBI" id="CHEBI:65070"/>
        <dbReference type="EC" id="4.1.1.96"/>
    </reaction>
</comment>
<comment type="catalytic activity">
    <reaction evidence="9">
        <text>carboxyspermidine + H(+) = spermidine + CO2</text>
        <dbReference type="Rhea" id="RHEA:34095"/>
        <dbReference type="ChEBI" id="CHEBI:15378"/>
        <dbReference type="ChEBI" id="CHEBI:16526"/>
        <dbReference type="ChEBI" id="CHEBI:57834"/>
        <dbReference type="ChEBI" id="CHEBI:65072"/>
        <dbReference type="EC" id="4.1.1.96"/>
    </reaction>
</comment>
<evidence type="ECO:0000256" key="4">
    <source>
        <dbReference type="ARBA" id="ARBA00022793"/>
    </source>
</evidence>
<dbReference type="InterPro" id="IPR005730">
    <property type="entry name" value="Nsp_de-COase"/>
</dbReference>
<dbReference type="KEGG" id="hcm:HCD_00165"/>
<dbReference type="SUPFAM" id="SSF51419">
    <property type="entry name" value="PLP-binding barrel"/>
    <property type="match status" value="1"/>
</dbReference>
<gene>
    <name evidence="13" type="ordered locus">HCD_00165</name>
</gene>
<dbReference type="SUPFAM" id="SSF50621">
    <property type="entry name" value="Alanine racemase C-terminal domain-like"/>
    <property type="match status" value="1"/>
</dbReference>
<evidence type="ECO:0000256" key="10">
    <source>
        <dbReference type="ARBA" id="ARBA00047389"/>
    </source>
</evidence>
<dbReference type="PATRIC" id="fig|1163745.3.peg.38"/>
<sequence>MKTLQYSTLPTPSYVLESERLEENARTLEYVQQQSGAKVLLALKGYAFWREFGILRECLSGCCASGLYEAKLAFEEFGGRESHKEICVYSPAFKETEIKAILPLATSIVFNSFYQYAQYKDRIFEKNKQLESLGLSPIKIGLRINPLYSEVTPAIYNPCSKISRLGIVPSEFEKGVQEHGLEGVNGLHFHTHCEQNADALCRTLEHVEKHFKPYLEKMEWVNFGGGHHITRNDYDVELLIQTIRDFKARYNNIEVILEPGEAVGWQCGFLLASVVDLVQNEEMIAILDTSFSAHMPDCLEMPYRPNILKISVEDDKELIEVEKGENKGAFSYVLGGPTCLAGDFMGGFSFDTPLKRGDKILFKDMLHYTIVKNNTFNGVPLPSLAKLDQKGFEILKNFSYEDYKNRN</sequence>
<dbReference type="STRING" id="1163745.HCD_00165"/>
<dbReference type="Gene3D" id="3.20.20.10">
    <property type="entry name" value="Alanine racemase"/>
    <property type="match status" value="1"/>
</dbReference>
<dbReference type="AlphaFoldDB" id="I0EQ46"/>
<dbReference type="GO" id="GO:0045312">
    <property type="term" value="P:nor-spermidine biosynthetic process"/>
    <property type="evidence" value="ECO:0007669"/>
    <property type="project" value="InterPro"/>
</dbReference>
<dbReference type="PIRSF" id="PIRSF038941">
    <property type="entry name" value="NspC"/>
    <property type="match status" value="1"/>
</dbReference>
<feature type="binding site" evidence="11">
    <location>
        <position position="261"/>
    </location>
    <ligand>
        <name>substrate</name>
    </ligand>
</feature>
<feature type="domain" description="Orn/DAP/Arg decarboxylase 2 C-terminal" evidence="12">
    <location>
        <begin position="147"/>
        <end position="365"/>
    </location>
</feature>
<dbReference type="PANTHER" id="PTHR43727">
    <property type="entry name" value="DIAMINOPIMELATE DECARBOXYLASE"/>
    <property type="match status" value="1"/>
</dbReference>
<dbReference type="HOGENOM" id="CLU_038560_0_0_7"/>
<evidence type="ECO:0000256" key="7">
    <source>
        <dbReference type="ARBA" id="ARBA00023239"/>
    </source>
</evidence>
<feature type="binding site" evidence="11">
    <location>
        <position position="297"/>
    </location>
    <ligand>
        <name>substrate</name>
    </ligand>
</feature>
<keyword evidence="6" id="KW-0745">Spermidine biosynthesis</keyword>
<dbReference type="eggNOG" id="COG0019">
    <property type="taxonomic scope" value="Bacteria"/>
</dbReference>
<dbReference type="InterPro" id="IPR009006">
    <property type="entry name" value="Ala_racemase/Decarboxylase_C"/>
</dbReference>
<dbReference type="PANTHER" id="PTHR43727:SF1">
    <property type="entry name" value="CARBOXYNORSPERMIDINE_CARBOXYSPERMIDINE DECARBOXYLASE"/>
    <property type="match status" value="1"/>
</dbReference>
<evidence type="ECO:0000256" key="8">
    <source>
        <dbReference type="ARBA" id="ARBA00025802"/>
    </source>
</evidence>
<dbReference type="CDD" id="cd06829">
    <property type="entry name" value="PLPDE_III_CANSDC"/>
    <property type="match status" value="1"/>
</dbReference>
<dbReference type="InterPro" id="IPR029066">
    <property type="entry name" value="PLP-binding_barrel"/>
</dbReference>
<keyword evidence="7" id="KW-0456">Lyase</keyword>
<dbReference type="GO" id="GO:0009089">
    <property type="term" value="P:lysine biosynthetic process via diaminopimelate"/>
    <property type="evidence" value="ECO:0007669"/>
    <property type="project" value="TreeGrafter"/>
</dbReference>
<accession>I0EQ46</accession>
<dbReference type="GO" id="GO:0008836">
    <property type="term" value="F:diaminopimelate decarboxylase activity"/>
    <property type="evidence" value="ECO:0007669"/>
    <property type="project" value="TreeGrafter"/>
</dbReference>
<comment type="cofactor">
    <cofactor evidence="1">
        <name>pyridoxal 5'-phosphate</name>
        <dbReference type="ChEBI" id="CHEBI:597326"/>
    </cofactor>
</comment>
<evidence type="ECO:0000259" key="12">
    <source>
        <dbReference type="Pfam" id="PF00278"/>
    </source>
</evidence>
<evidence type="ECO:0000313" key="14">
    <source>
        <dbReference type="Proteomes" id="UP000005013"/>
    </source>
</evidence>
<evidence type="ECO:0000256" key="5">
    <source>
        <dbReference type="ARBA" id="ARBA00022898"/>
    </source>
</evidence>